<comment type="similarity">
    <text evidence="2">Belongs to the MCMBP family.</text>
</comment>
<dbReference type="EMBL" id="JBJKFK010000013">
    <property type="protein sequence ID" value="KAL3321055.1"/>
    <property type="molecule type" value="Genomic_DNA"/>
</dbReference>
<organism evidence="5 6">
    <name type="scientific">Cichlidogyrus casuarinus</name>
    <dbReference type="NCBI Taxonomy" id="1844966"/>
    <lineage>
        <taxon>Eukaryota</taxon>
        <taxon>Metazoa</taxon>
        <taxon>Spiralia</taxon>
        <taxon>Lophotrochozoa</taxon>
        <taxon>Platyhelminthes</taxon>
        <taxon>Monogenea</taxon>
        <taxon>Monopisthocotylea</taxon>
        <taxon>Dactylogyridea</taxon>
        <taxon>Ancyrocephalidae</taxon>
        <taxon>Cichlidogyrus</taxon>
    </lineage>
</organism>
<evidence type="ECO:0000313" key="6">
    <source>
        <dbReference type="Proteomes" id="UP001626550"/>
    </source>
</evidence>
<dbReference type="Proteomes" id="UP001626550">
    <property type="component" value="Unassembled WGS sequence"/>
</dbReference>
<sequence>MSASFVPSEPLVTFDQLCETNFIDATASFLDLTKEFVSKEENTHHIPHLSANKSLDRIPDGHFIRFRGMIQDMLETELYVSEFIKIHKLTKASTKSSAKFREAASLDVIL</sequence>
<evidence type="ECO:0000256" key="4">
    <source>
        <dbReference type="ARBA" id="ARBA00023242"/>
    </source>
</evidence>
<proteinExistence type="inferred from homology"/>
<reference evidence="5 6" key="1">
    <citation type="submission" date="2024-11" db="EMBL/GenBank/DDBJ databases">
        <title>Adaptive evolution of stress response genes in parasites aligns with host niche diversity.</title>
        <authorList>
            <person name="Hahn C."/>
            <person name="Resl P."/>
        </authorList>
    </citation>
    <scope>NUCLEOTIDE SEQUENCE [LARGE SCALE GENOMIC DNA]</scope>
    <source>
        <strain evidence="5">EGGRZ-B1_66</strain>
        <tissue evidence="5">Body</tissue>
    </source>
</reference>
<dbReference type="GO" id="GO:0005634">
    <property type="term" value="C:nucleus"/>
    <property type="evidence" value="ECO:0007669"/>
    <property type="project" value="UniProtKB-SubCell"/>
</dbReference>
<name>A0ABD2QNE5_9PLAT</name>
<dbReference type="PANTHER" id="PTHR13489">
    <property type="entry name" value="MINI-CHROMOSOME MAINTENANCE COMPLEX-BINDING PROTEIN"/>
    <property type="match status" value="1"/>
</dbReference>
<evidence type="ECO:0000256" key="1">
    <source>
        <dbReference type="ARBA" id="ARBA00004123"/>
    </source>
</evidence>
<dbReference type="AlphaFoldDB" id="A0ABD2QNE5"/>
<dbReference type="InterPro" id="IPR019140">
    <property type="entry name" value="MCM_complex-bd"/>
</dbReference>
<dbReference type="PANTHER" id="PTHR13489:SF0">
    <property type="entry name" value="MINI-CHROMOSOME MAINTENANCE COMPLEX-BINDING PROTEIN"/>
    <property type="match status" value="1"/>
</dbReference>
<keyword evidence="6" id="KW-1185">Reference proteome</keyword>
<protein>
    <recommendedName>
        <fullName evidence="3">Mini-chromosome maintenance complex-binding protein</fullName>
    </recommendedName>
</protein>
<dbReference type="Pfam" id="PF09739">
    <property type="entry name" value="MCM_bind"/>
    <property type="match status" value="1"/>
</dbReference>
<comment type="subcellular location">
    <subcellularLocation>
        <location evidence="1">Nucleus</location>
    </subcellularLocation>
</comment>
<evidence type="ECO:0000256" key="3">
    <source>
        <dbReference type="ARBA" id="ARBA00015405"/>
    </source>
</evidence>
<keyword evidence="4" id="KW-0539">Nucleus</keyword>
<evidence type="ECO:0000313" key="5">
    <source>
        <dbReference type="EMBL" id="KAL3321055.1"/>
    </source>
</evidence>
<comment type="caution">
    <text evidence="5">The sequence shown here is derived from an EMBL/GenBank/DDBJ whole genome shotgun (WGS) entry which is preliminary data.</text>
</comment>
<gene>
    <name evidence="5" type="ORF">Ciccas_000257</name>
</gene>
<accession>A0ABD2QNE5</accession>
<evidence type="ECO:0000256" key="2">
    <source>
        <dbReference type="ARBA" id="ARBA00007925"/>
    </source>
</evidence>